<dbReference type="AlphaFoldDB" id="A0A1G1YTJ0"/>
<dbReference type="Gene3D" id="1.10.10.10">
    <property type="entry name" value="Winged helix-like DNA-binding domain superfamily/Winged helix DNA-binding domain"/>
    <property type="match status" value="1"/>
</dbReference>
<evidence type="ECO:0000313" key="3">
    <source>
        <dbReference type="Proteomes" id="UP000178122"/>
    </source>
</evidence>
<evidence type="ECO:0000313" key="2">
    <source>
        <dbReference type="EMBL" id="OGY55672.1"/>
    </source>
</evidence>
<dbReference type="Proteomes" id="UP000178122">
    <property type="component" value="Unassembled WGS sequence"/>
</dbReference>
<dbReference type="InterPro" id="IPR036388">
    <property type="entry name" value="WH-like_DNA-bd_sf"/>
</dbReference>
<feature type="domain" description="Transcription regulator TrmB N-terminal" evidence="1">
    <location>
        <begin position="5"/>
        <end position="61"/>
    </location>
</feature>
<protein>
    <recommendedName>
        <fullName evidence="1">Transcription regulator TrmB N-terminal domain-containing protein</fullName>
    </recommendedName>
</protein>
<gene>
    <name evidence="2" type="ORF">A2912_06180</name>
</gene>
<dbReference type="SUPFAM" id="SSF46785">
    <property type="entry name" value="Winged helix' DNA-binding domain"/>
    <property type="match status" value="1"/>
</dbReference>
<dbReference type="Pfam" id="PF01978">
    <property type="entry name" value="TrmB"/>
    <property type="match status" value="1"/>
</dbReference>
<comment type="caution">
    <text evidence="2">The sequence shown here is derived from an EMBL/GenBank/DDBJ whole genome shotgun (WGS) entry which is preliminary data.</text>
</comment>
<dbReference type="PANTHER" id="PTHR34293">
    <property type="entry name" value="HTH-TYPE TRANSCRIPTIONAL REGULATOR TRMBL2"/>
    <property type="match status" value="1"/>
</dbReference>
<reference evidence="2 3" key="1">
    <citation type="journal article" date="2016" name="Nat. Commun.">
        <title>Thousands of microbial genomes shed light on interconnected biogeochemical processes in an aquifer system.</title>
        <authorList>
            <person name="Anantharaman K."/>
            <person name="Brown C.T."/>
            <person name="Hug L.A."/>
            <person name="Sharon I."/>
            <person name="Castelle C.J."/>
            <person name="Probst A.J."/>
            <person name="Thomas B.C."/>
            <person name="Singh A."/>
            <person name="Wilkins M.J."/>
            <person name="Karaoz U."/>
            <person name="Brodie E.L."/>
            <person name="Williams K.H."/>
            <person name="Hubbard S.S."/>
            <person name="Banfield J.F."/>
        </authorList>
    </citation>
    <scope>NUCLEOTIDE SEQUENCE [LARGE SCALE GENOMIC DNA]</scope>
</reference>
<organism evidence="2 3">
    <name type="scientific">Candidatus Buchananbacteria bacterium RIFCSPLOWO2_01_FULL_40_23b</name>
    <dbReference type="NCBI Taxonomy" id="1797544"/>
    <lineage>
        <taxon>Bacteria</taxon>
        <taxon>Candidatus Buchananiibacteriota</taxon>
    </lineage>
</organism>
<name>A0A1G1YTJ0_9BACT</name>
<proteinExistence type="predicted"/>
<sequence length="241" mass="27872">MKEELQEFGLSANEITLYVTLLKTGKTTANRLAKITGMKRSTIYDNLNLLINKGVISSFTKDNVLFFESADPHKLVYILEDKKKKIEKIIPELQKIKETIQEKTGVTFYEGKRGVLSVLNDIIEQKKELWFYGSRKMALIAFKHYPENFIQKRAEEKIRLKAVLAQEDRGDPIYQIKNISKLSNIKFSKDLNQISSNTFIYGDRVAFMTSEDNPVGIIITNAKIVEQQKKIFQILWKNSRT</sequence>
<dbReference type="InterPro" id="IPR051797">
    <property type="entry name" value="TrmB-like"/>
</dbReference>
<dbReference type="EMBL" id="MHIN01000008">
    <property type="protein sequence ID" value="OGY55672.1"/>
    <property type="molecule type" value="Genomic_DNA"/>
</dbReference>
<dbReference type="InterPro" id="IPR002831">
    <property type="entry name" value="Tscrpt_reg_TrmB_N"/>
</dbReference>
<evidence type="ECO:0000259" key="1">
    <source>
        <dbReference type="Pfam" id="PF01978"/>
    </source>
</evidence>
<dbReference type="PANTHER" id="PTHR34293:SF1">
    <property type="entry name" value="HTH-TYPE TRANSCRIPTIONAL REGULATOR TRMBL2"/>
    <property type="match status" value="1"/>
</dbReference>
<accession>A0A1G1YTJ0</accession>
<dbReference type="InterPro" id="IPR036390">
    <property type="entry name" value="WH_DNA-bd_sf"/>
</dbReference>